<evidence type="ECO:0000256" key="5">
    <source>
        <dbReference type="ARBA" id="ARBA00022989"/>
    </source>
</evidence>
<dbReference type="Pfam" id="PF00528">
    <property type="entry name" value="BPD_transp_1"/>
    <property type="match status" value="1"/>
</dbReference>
<dbReference type="PANTHER" id="PTHR43386">
    <property type="entry name" value="OLIGOPEPTIDE TRANSPORT SYSTEM PERMEASE PROTEIN APPC"/>
    <property type="match status" value="1"/>
</dbReference>
<dbReference type="RefSeq" id="WP_041954805.1">
    <property type="nucleotide sequence ID" value="NZ_CAJPUJ010000020.1"/>
</dbReference>
<dbReference type="EMBL" id="CP009761">
    <property type="protein sequence ID" value="AIZ37195.1"/>
    <property type="molecule type" value="Genomic_DNA"/>
</dbReference>
<dbReference type="CDD" id="cd06261">
    <property type="entry name" value="TM_PBP2"/>
    <property type="match status" value="1"/>
</dbReference>
<evidence type="ECO:0000313" key="9">
    <source>
        <dbReference type="EMBL" id="AIZ37195.1"/>
    </source>
</evidence>
<keyword evidence="5 7" id="KW-1133">Transmembrane helix</keyword>
<comment type="subcellular location">
    <subcellularLocation>
        <location evidence="1 7">Cell membrane</location>
        <topology evidence="1 7">Multi-pass membrane protein</topology>
    </subcellularLocation>
</comment>
<sequence length="304" mass="33493">MSKKKEMEKDASLHNQEITPSAFHVIVREFRKDKLATFSLAVLTIIILTVFIGSLFFDVEEVMKVNLMNSFLRPGEEGYLLGTDQAGRPLLGQLFIGTRNSILIGASVTILTNVVGIIVGLIIGYYGGIVDNIIMRIIDFIQVLPILMLIIVFVTLVPSYNMVTFVFIMSVFYWVGIARLVRSKALSEGRRDYISASKTMGTPAWKIMFGGILPNISSILIISAILDLAGNMGIEIGLTFLGFGLPPGVPSLGTLINKALDPTILRDRMYIWFPASMLVLVLMLSINYAGQALRRASDAKQRLG</sequence>
<feature type="transmembrane region" description="Helical" evidence="7">
    <location>
        <begin position="207"/>
        <end position="226"/>
    </location>
</feature>
<evidence type="ECO:0000256" key="4">
    <source>
        <dbReference type="ARBA" id="ARBA00022692"/>
    </source>
</evidence>
<feature type="transmembrane region" description="Helical" evidence="7">
    <location>
        <begin position="238"/>
        <end position="257"/>
    </location>
</feature>
<proteinExistence type="inferred from homology"/>
<dbReference type="AlphaFoldDB" id="A0A0B4S326"/>
<reference evidence="9 10" key="1">
    <citation type="submission" date="2014-10" db="EMBL/GenBank/DDBJ databases">
        <title>Complete genome sequence of Parvimonas micra KCOM 1535 (= ChDC B708).</title>
        <authorList>
            <person name="Kook J.-K."/>
            <person name="Park S.-N."/>
            <person name="Lim Y.K."/>
            <person name="Roh H."/>
        </authorList>
    </citation>
    <scope>NUCLEOTIDE SEQUENCE [LARGE SCALE GENOMIC DNA]</scope>
    <source>
        <strain evidence="10">KCOM 1535 / ChDC B708</strain>
    </source>
</reference>
<feature type="transmembrane region" description="Helical" evidence="7">
    <location>
        <begin position="102"/>
        <end position="125"/>
    </location>
</feature>
<feature type="transmembrane region" description="Helical" evidence="7">
    <location>
        <begin position="269"/>
        <end position="290"/>
    </location>
</feature>
<protein>
    <submittedName>
        <fullName evidence="9">Peptide ABC transporter permease</fullName>
    </submittedName>
</protein>
<dbReference type="PANTHER" id="PTHR43386:SF1">
    <property type="entry name" value="D,D-DIPEPTIDE TRANSPORT SYSTEM PERMEASE PROTEIN DDPC-RELATED"/>
    <property type="match status" value="1"/>
</dbReference>
<dbReference type="Proteomes" id="UP000031386">
    <property type="component" value="Chromosome"/>
</dbReference>
<dbReference type="InterPro" id="IPR000515">
    <property type="entry name" value="MetI-like"/>
</dbReference>
<evidence type="ECO:0000256" key="7">
    <source>
        <dbReference type="RuleBase" id="RU363032"/>
    </source>
</evidence>
<dbReference type="GO" id="GO:0005886">
    <property type="term" value="C:plasma membrane"/>
    <property type="evidence" value="ECO:0007669"/>
    <property type="project" value="UniProtKB-SubCell"/>
</dbReference>
<dbReference type="InterPro" id="IPR050366">
    <property type="entry name" value="BP-dependent_transpt_permease"/>
</dbReference>
<comment type="similarity">
    <text evidence="7">Belongs to the binding-protein-dependent transport system permease family.</text>
</comment>
<keyword evidence="6 7" id="KW-0472">Membrane</keyword>
<keyword evidence="10" id="KW-1185">Reference proteome</keyword>
<dbReference type="SUPFAM" id="SSF161098">
    <property type="entry name" value="MetI-like"/>
    <property type="match status" value="1"/>
</dbReference>
<evidence type="ECO:0000313" key="10">
    <source>
        <dbReference type="Proteomes" id="UP000031386"/>
    </source>
</evidence>
<keyword evidence="3" id="KW-1003">Cell membrane</keyword>
<dbReference type="OrthoDB" id="9783218at2"/>
<evidence type="ECO:0000256" key="2">
    <source>
        <dbReference type="ARBA" id="ARBA00022448"/>
    </source>
</evidence>
<dbReference type="Pfam" id="PF12911">
    <property type="entry name" value="OppC_N"/>
    <property type="match status" value="1"/>
</dbReference>
<accession>A0A0B4S326</accession>
<feature type="transmembrane region" description="Helical" evidence="7">
    <location>
        <begin position="162"/>
        <end position="181"/>
    </location>
</feature>
<feature type="transmembrane region" description="Helical" evidence="7">
    <location>
        <begin position="35"/>
        <end position="57"/>
    </location>
</feature>
<evidence type="ECO:0000256" key="1">
    <source>
        <dbReference type="ARBA" id="ARBA00004651"/>
    </source>
</evidence>
<dbReference type="Gene3D" id="1.10.3720.10">
    <property type="entry name" value="MetI-like"/>
    <property type="match status" value="1"/>
</dbReference>
<dbReference type="STRING" id="33033.NW74_07595"/>
<dbReference type="InterPro" id="IPR025966">
    <property type="entry name" value="OppC_N"/>
</dbReference>
<keyword evidence="4 7" id="KW-0812">Transmembrane</keyword>
<dbReference type="KEGG" id="pmic:NW74_07595"/>
<organism evidence="9 10">
    <name type="scientific">Parvimonas micra</name>
    <dbReference type="NCBI Taxonomy" id="33033"/>
    <lineage>
        <taxon>Bacteria</taxon>
        <taxon>Bacillati</taxon>
        <taxon>Bacillota</taxon>
        <taxon>Tissierellia</taxon>
        <taxon>Tissierellales</taxon>
        <taxon>Peptoniphilaceae</taxon>
        <taxon>Parvimonas</taxon>
    </lineage>
</organism>
<feature type="domain" description="ABC transmembrane type-1" evidence="8">
    <location>
        <begin position="98"/>
        <end position="290"/>
    </location>
</feature>
<evidence type="ECO:0000256" key="3">
    <source>
        <dbReference type="ARBA" id="ARBA00022475"/>
    </source>
</evidence>
<evidence type="ECO:0000259" key="8">
    <source>
        <dbReference type="PROSITE" id="PS50928"/>
    </source>
</evidence>
<dbReference type="PROSITE" id="PS50928">
    <property type="entry name" value="ABC_TM1"/>
    <property type="match status" value="1"/>
</dbReference>
<keyword evidence="2 7" id="KW-0813">Transport</keyword>
<evidence type="ECO:0000256" key="6">
    <source>
        <dbReference type="ARBA" id="ARBA00023136"/>
    </source>
</evidence>
<feature type="transmembrane region" description="Helical" evidence="7">
    <location>
        <begin position="137"/>
        <end position="156"/>
    </location>
</feature>
<name>A0A0B4S326_9FIRM</name>
<dbReference type="GO" id="GO:0055085">
    <property type="term" value="P:transmembrane transport"/>
    <property type="evidence" value="ECO:0007669"/>
    <property type="project" value="InterPro"/>
</dbReference>
<dbReference type="InterPro" id="IPR035906">
    <property type="entry name" value="MetI-like_sf"/>
</dbReference>
<gene>
    <name evidence="9" type="ORF">NW74_07595</name>
</gene>